<dbReference type="PIRSF" id="PIRSF000446">
    <property type="entry name" value="Mct"/>
    <property type="match status" value="1"/>
</dbReference>
<dbReference type="eggNOG" id="COG0331">
    <property type="taxonomic scope" value="Bacteria"/>
</dbReference>
<dbReference type="InterPro" id="IPR050858">
    <property type="entry name" value="Mal-CoA-ACP_Trans/PKS_FabD"/>
</dbReference>
<evidence type="ECO:0000256" key="3">
    <source>
        <dbReference type="ARBA" id="ARBA00048462"/>
    </source>
</evidence>
<dbReference type="PANTHER" id="PTHR42681:SF1">
    <property type="entry name" value="MALONYL-COA-ACYL CARRIER PROTEIN TRANSACYLASE, MITOCHONDRIAL"/>
    <property type="match status" value="1"/>
</dbReference>
<dbReference type="EMBL" id="CP001854">
    <property type="protein sequence ID" value="ADB52577.1"/>
    <property type="molecule type" value="Genomic_DNA"/>
</dbReference>
<reference evidence="7 8" key="1">
    <citation type="journal article" date="2010" name="Stand. Genomic Sci.">
        <title>Complete genome sequence of Conexibacter woesei type strain (ID131577).</title>
        <authorList>
            <person name="Pukall R."/>
            <person name="Lapidus A."/>
            <person name="Glavina Del Rio T."/>
            <person name="Copeland A."/>
            <person name="Tice H."/>
            <person name="Cheng J.-F."/>
            <person name="Lucas S."/>
            <person name="Chen F."/>
            <person name="Nolan M."/>
            <person name="Bruce D."/>
            <person name="Goodwin L."/>
            <person name="Pitluck S."/>
            <person name="Mavromatis K."/>
            <person name="Ivanova N."/>
            <person name="Ovchinnikova G."/>
            <person name="Pati A."/>
            <person name="Chen A."/>
            <person name="Palaniappan K."/>
            <person name="Land M."/>
            <person name="Hauser L."/>
            <person name="Chang Y.-J."/>
            <person name="Jeffries C.D."/>
            <person name="Chain P."/>
            <person name="Meincke L."/>
            <person name="Sims D."/>
            <person name="Brettin T."/>
            <person name="Detter J.C."/>
            <person name="Rohde M."/>
            <person name="Goeker M."/>
            <person name="Bristow J."/>
            <person name="Eisen J.A."/>
            <person name="Markowitz V."/>
            <person name="Kyrpides N.C."/>
            <person name="Klenk H.-P."/>
            <person name="Hugenholtz P."/>
        </authorList>
    </citation>
    <scope>NUCLEOTIDE SEQUENCE [LARGE SCALE GENOMIC DNA]</scope>
    <source>
        <strain evidence="8">DSM 14684 / CIP 108061 / JCM 11494 / NBRC 100937 / ID131577</strain>
    </source>
</reference>
<evidence type="ECO:0000256" key="5">
    <source>
        <dbReference type="PIRSR" id="PIRSR000446-1"/>
    </source>
</evidence>
<dbReference type="Pfam" id="PF00698">
    <property type="entry name" value="Acyl_transf_1"/>
    <property type="match status" value="1"/>
</dbReference>
<evidence type="ECO:0000256" key="2">
    <source>
        <dbReference type="ARBA" id="ARBA00023315"/>
    </source>
</evidence>
<evidence type="ECO:0000313" key="8">
    <source>
        <dbReference type="Proteomes" id="UP000008229"/>
    </source>
</evidence>
<evidence type="ECO:0000256" key="1">
    <source>
        <dbReference type="ARBA" id="ARBA00022679"/>
    </source>
</evidence>
<sequence>MRSVSKTAVLFPGQGSQTPDMRDAVAARRPDLIERALEVVGDDPFLRVEDGTRFAQPAIYCASIVAWERLRDSGLRADVVAGHSLGEVAALVAAEVISAEDGLTLVATRGRLMQESGERAGDGSMLALLGTGAAERAAQVAEPHGLTVANDNAPNQVVLSGGRAAFGAATATAKGLGLRAVPLPVTGAFHSPYMAEAVPEFTAALAQIEFAQPTTAVVSSVTTQPFDDVAARLADALTMPVRWRETIVALHDGGASRFVETGPGKVLTGLVRRTVTDVEALTAEQLEAANA</sequence>
<dbReference type="KEGG" id="cwo:Cwoe_4162"/>
<dbReference type="GO" id="GO:0006633">
    <property type="term" value="P:fatty acid biosynthetic process"/>
    <property type="evidence" value="ECO:0007669"/>
    <property type="project" value="TreeGrafter"/>
</dbReference>
<feature type="domain" description="Malonyl-CoA:ACP transacylase (MAT)" evidence="6">
    <location>
        <begin position="10"/>
        <end position="285"/>
    </location>
</feature>
<feature type="active site" evidence="5">
    <location>
        <position position="190"/>
    </location>
</feature>
<dbReference type="InterPro" id="IPR014043">
    <property type="entry name" value="Acyl_transferase_dom"/>
</dbReference>
<dbReference type="Proteomes" id="UP000008229">
    <property type="component" value="Chromosome"/>
</dbReference>
<dbReference type="EC" id="2.3.1.39" evidence="4"/>
<protein>
    <recommendedName>
        <fullName evidence="4">Malonyl CoA-acyl carrier protein transacylase</fullName>
        <ecNumber evidence="4">2.3.1.39</ecNumber>
    </recommendedName>
</protein>
<dbReference type="SUPFAM" id="SSF52151">
    <property type="entry name" value="FabD/lysophospholipase-like"/>
    <property type="match status" value="1"/>
</dbReference>
<keyword evidence="1 4" id="KW-0808">Transferase</keyword>
<dbReference type="PANTHER" id="PTHR42681">
    <property type="entry name" value="MALONYL-COA-ACYL CARRIER PROTEIN TRANSACYLASE, MITOCHONDRIAL"/>
    <property type="match status" value="1"/>
</dbReference>
<proteinExistence type="inferred from homology"/>
<keyword evidence="8" id="KW-1185">Reference proteome</keyword>
<evidence type="ECO:0000313" key="7">
    <source>
        <dbReference type="EMBL" id="ADB52577.1"/>
    </source>
</evidence>
<organism evidence="7 8">
    <name type="scientific">Conexibacter woesei (strain DSM 14684 / CCUG 47730 / CIP 108061 / JCM 11494 / NBRC 100937 / ID131577)</name>
    <dbReference type="NCBI Taxonomy" id="469383"/>
    <lineage>
        <taxon>Bacteria</taxon>
        <taxon>Bacillati</taxon>
        <taxon>Actinomycetota</taxon>
        <taxon>Thermoleophilia</taxon>
        <taxon>Solirubrobacterales</taxon>
        <taxon>Conexibacteraceae</taxon>
        <taxon>Conexibacter</taxon>
    </lineage>
</organism>
<dbReference type="AlphaFoldDB" id="D3F5M8"/>
<dbReference type="STRING" id="469383.Cwoe_4162"/>
<feature type="active site" evidence="5">
    <location>
        <position position="84"/>
    </location>
</feature>
<comment type="similarity">
    <text evidence="4">Belongs to the fabD family.</text>
</comment>
<dbReference type="InterPro" id="IPR016036">
    <property type="entry name" value="Malonyl_transacylase_ACP-bd"/>
</dbReference>
<reference evidence="8" key="2">
    <citation type="submission" date="2010-01" db="EMBL/GenBank/DDBJ databases">
        <title>The complete genome of Conexibacter woesei DSM 14684.</title>
        <authorList>
            <consortium name="US DOE Joint Genome Institute (JGI-PGF)"/>
            <person name="Lucas S."/>
            <person name="Copeland A."/>
            <person name="Lapidus A."/>
            <person name="Glavina del Rio T."/>
            <person name="Dalin E."/>
            <person name="Tice H."/>
            <person name="Bruce D."/>
            <person name="Goodwin L."/>
            <person name="Pitluck S."/>
            <person name="Kyrpides N."/>
            <person name="Mavromatis K."/>
            <person name="Ivanova N."/>
            <person name="Mikhailova N."/>
            <person name="Chertkov O."/>
            <person name="Brettin T."/>
            <person name="Detter J.C."/>
            <person name="Han C."/>
            <person name="Larimer F."/>
            <person name="Land M."/>
            <person name="Hauser L."/>
            <person name="Markowitz V."/>
            <person name="Cheng J.-F."/>
            <person name="Hugenholtz P."/>
            <person name="Woyke T."/>
            <person name="Wu D."/>
            <person name="Pukall R."/>
            <person name="Steenblock K."/>
            <person name="Schneider S."/>
            <person name="Klenk H.-P."/>
            <person name="Eisen J.A."/>
        </authorList>
    </citation>
    <scope>NUCLEOTIDE SEQUENCE [LARGE SCALE GENOMIC DNA]</scope>
    <source>
        <strain evidence="8">DSM 14684 / CIP 108061 / JCM 11494 / NBRC 100937 / ID131577</strain>
    </source>
</reference>
<evidence type="ECO:0000259" key="6">
    <source>
        <dbReference type="SMART" id="SM00827"/>
    </source>
</evidence>
<accession>D3F5M8</accession>
<dbReference type="HOGENOM" id="CLU_030558_1_3_11"/>
<dbReference type="InterPro" id="IPR001227">
    <property type="entry name" value="Ac_transferase_dom_sf"/>
</dbReference>
<comment type="catalytic activity">
    <reaction evidence="3 4">
        <text>holo-[ACP] + malonyl-CoA = malonyl-[ACP] + CoA</text>
        <dbReference type="Rhea" id="RHEA:41792"/>
        <dbReference type="Rhea" id="RHEA-COMP:9623"/>
        <dbReference type="Rhea" id="RHEA-COMP:9685"/>
        <dbReference type="ChEBI" id="CHEBI:57287"/>
        <dbReference type="ChEBI" id="CHEBI:57384"/>
        <dbReference type="ChEBI" id="CHEBI:64479"/>
        <dbReference type="ChEBI" id="CHEBI:78449"/>
        <dbReference type="EC" id="2.3.1.39"/>
    </reaction>
</comment>
<name>D3F5M8_CONWI</name>
<dbReference type="InterPro" id="IPR016035">
    <property type="entry name" value="Acyl_Trfase/lysoPLipase"/>
</dbReference>
<dbReference type="GO" id="GO:0004314">
    <property type="term" value="F:[acyl-carrier-protein] S-malonyltransferase activity"/>
    <property type="evidence" value="ECO:0007669"/>
    <property type="project" value="UniProtKB-EC"/>
</dbReference>
<keyword evidence="2 4" id="KW-0012">Acyltransferase</keyword>
<dbReference type="Gene3D" id="3.40.366.10">
    <property type="entry name" value="Malonyl-Coenzyme A Acyl Carrier Protein, domain 2"/>
    <property type="match status" value="1"/>
</dbReference>
<dbReference type="SMART" id="SM00827">
    <property type="entry name" value="PKS_AT"/>
    <property type="match status" value="1"/>
</dbReference>
<evidence type="ECO:0000256" key="4">
    <source>
        <dbReference type="PIRNR" id="PIRNR000446"/>
    </source>
</evidence>
<dbReference type="GO" id="GO:0005829">
    <property type="term" value="C:cytosol"/>
    <property type="evidence" value="ECO:0007669"/>
    <property type="project" value="TreeGrafter"/>
</dbReference>
<dbReference type="InterPro" id="IPR024925">
    <property type="entry name" value="Malonyl_CoA-ACP_transAc"/>
</dbReference>
<dbReference type="SUPFAM" id="SSF55048">
    <property type="entry name" value="Probable ACP-binding domain of malonyl-CoA ACP transacylase"/>
    <property type="match status" value="1"/>
</dbReference>
<gene>
    <name evidence="7" type="ordered locus">Cwoe_4162</name>
</gene>